<dbReference type="AlphaFoldDB" id="A0AAV4QA48"/>
<keyword evidence="2" id="KW-1185">Reference proteome</keyword>
<proteinExistence type="predicted"/>
<protein>
    <submittedName>
        <fullName evidence="1">Uncharacterized protein</fullName>
    </submittedName>
</protein>
<gene>
    <name evidence="1" type="ORF">CDAR_230351</name>
</gene>
<dbReference type="Proteomes" id="UP001054837">
    <property type="component" value="Unassembled WGS sequence"/>
</dbReference>
<comment type="caution">
    <text evidence="1">The sequence shown here is derived from an EMBL/GenBank/DDBJ whole genome shotgun (WGS) entry which is preliminary data.</text>
</comment>
<accession>A0AAV4QA48</accession>
<name>A0AAV4QA48_9ARAC</name>
<reference evidence="1 2" key="1">
    <citation type="submission" date="2021-06" db="EMBL/GenBank/DDBJ databases">
        <title>Caerostris darwini draft genome.</title>
        <authorList>
            <person name="Kono N."/>
            <person name="Arakawa K."/>
        </authorList>
    </citation>
    <scope>NUCLEOTIDE SEQUENCE [LARGE SCALE GENOMIC DNA]</scope>
</reference>
<sequence>MDVLSVPRVFCDLILHYPVCNFKPPNPLEVSALTPSEIFSKFIPDSELRNMEPNENDPSGQVRVSTSFVGSNSIWRHMRPSPQMIYSARGGNCGRLIAPHPSYLCQFVRPEGRERTMDPRQRIRRIKECRW</sequence>
<evidence type="ECO:0000313" key="1">
    <source>
        <dbReference type="EMBL" id="GIY06202.1"/>
    </source>
</evidence>
<dbReference type="EMBL" id="BPLQ01004181">
    <property type="protein sequence ID" value="GIY06202.1"/>
    <property type="molecule type" value="Genomic_DNA"/>
</dbReference>
<organism evidence="1 2">
    <name type="scientific">Caerostris darwini</name>
    <dbReference type="NCBI Taxonomy" id="1538125"/>
    <lineage>
        <taxon>Eukaryota</taxon>
        <taxon>Metazoa</taxon>
        <taxon>Ecdysozoa</taxon>
        <taxon>Arthropoda</taxon>
        <taxon>Chelicerata</taxon>
        <taxon>Arachnida</taxon>
        <taxon>Araneae</taxon>
        <taxon>Araneomorphae</taxon>
        <taxon>Entelegynae</taxon>
        <taxon>Araneoidea</taxon>
        <taxon>Araneidae</taxon>
        <taxon>Caerostris</taxon>
    </lineage>
</organism>
<evidence type="ECO:0000313" key="2">
    <source>
        <dbReference type="Proteomes" id="UP001054837"/>
    </source>
</evidence>